<dbReference type="Pfam" id="PF18052">
    <property type="entry name" value="Rx_N"/>
    <property type="match status" value="1"/>
</dbReference>
<dbReference type="Pfam" id="PF23598">
    <property type="entry name" value="LRR_14"/>
    <property type="match status" value="1"/>
</dbReference>
<protein>
    <recommendedName>
        <fullName evidence="10">Disease resistance protein RPM1-like</fullName>
    </recommendedName>
</protein>
<name>A0AAN7FET2_QUERU</name>
<dbReference type="Gene3D" id="1.10.8.430">
    <property type="entry name" value="Helical domain of apoptotic protease-activating factors"/>
    <property type="match status" value="1"/>
</dbReference>
<evidence type="ECO:0008006" key="10">
    <source>
        <dbReference type="Google" id="ProtNLM"/>
    </source>
</evidence>
<keyword evidence="9" id="KW-1185">Reference proteome</keyword>
<dbReference type="InterPro" id="IPR041118">
    <property type="entry name" value="Rx_N"/>
</dbReference>
<dbReference type="InterPro" id="IPR055414">
    <property type="entry name" value="LRR_R13L4/SHOC2-like"/>
</dbReference>
<dbReference type="PRINTS" id="PR00364">
    <property type="entry name" value="DISEASERSIST"/>
</dbReference>
<dbReference type="AlphaFoldDB" id="A0AAN7FET2"/>
<evidence type="ECO:0000259" key="7">
    <source>
        <dbReference type="Pfam" id="PF23598"/>
    </source>
</evidence>
<evidence type="ECO:0000259" key="5">
    <source>
        <dbReference type="Pfam" id="PF18052"/>
    </source>
</evidence>
<dbReference type="InterPro" id="IPR044974">
    <property type="entry name" value="Disease_R_plants"/>
</dbReference>
<dbReference type="SUPFAM" id="SSF52058">
    <property type="entry name" value="L domain-like"/>
    <property type="match status" value="1"/>
</dbReference>
<keyword evidence="1" id="KW-0677">Repeat</keyword>
<evidence type="ECO:0000313" key="9">
    <source>
        <dbReference type="Proteomes" id="UP001324115"/>
    </source>
</evidence>
<feature type="domain" description="Disease resistance N-terminal" evidence="5">
    <location>
        <begin position="5"/>
        <end position="96"/>
    </location>
</feature>
<evidence type="ECO:0000256" key="2">
    <source>
        <dbReference type="ARBA" id="ARBA00022741"/>
    </source>
</evidence>
<organism evidence="8 9">
    <name type="scientific">Quercus rubra</name>
    <name type="common">Northern red oak</name>
    <name type="synonym">Quercus borealis</name>
    <dbReference type="NCBI Taxonomy" id="3512"/>
    <lineage>
        <taxon>Eukaryota</taxon>
        <taxon>Viridiplantae</taxon>
        <taxon>Streptophyta</taxon>
        <taxon>Embryophyta</taxon>
        <taxon>Tracheophyta</taxon>
        <taxon>Spermatophyta</taxon>
        <taxon>Magnoliopsida</taxon>
        <taxon>eudicotyledons</taxon>
        <taxon>Gunneridae</taxon>
        <taxon>Pentapetalae</taxon>
        <taxon>rosids</taxon>
        <taxon>fabids</taxon>
        <taxon>Fagales</taxon>
        <taxon>Fagaceae</taxon>
        <taxon>Quercus</taxon>
    </lineage>
</organism>
<evidence type="ECO:0000256" key="3">
    <source>
        <dbReference type="ARBA" id="ARBA00022821"/>
    </source>
</evidence>
<dbReference type="Gene3D" id="3.40.50.300">
    <property type="entry name" value="P-loop containing nucleotide triphosphate hydrolases"/>
    <property type="match status" value="1"/>
</dbReference>
<dbReference type="Gene3D" id="1.20.5.4130">
    <property type="match status" value="1"/>
</dbReference>
<sequence>MAEGVVSPLIDKLISLLSREATLLQDIHEEVADIKDELESIQSFLKDADARAAAEEDISEGVKTWVKQVREVAFRIDVFMDEYLLHVAQHHYPHPRQGFSSFLQKSARLITMSIPHHEIAVKVQKIKALLQKIKERSEKYGFQSTGLGSSSSARNVRWHDPRKDSLYLDDRDVVGIESPRDELIGWLVEGQSHRTVVSVVGMGGLGKTTLVKKVYDHQMVKGYFDCHAWIPVSQSYNIEDLLRSIIKQFRDSRKEPPLLGIDTMEEELLVNKLREYLWQKRYVVVFDDVWKIDFWEGIKHALLDSHMGGRILITTRNKEVASFCKKSSPVHVYELQALPFNKAWELFCKRAFQFDFGGQCPQALKNLSIDIVKKCEGLPLVIVAIGGLLSTKDKTVIEWQNLHDSLGFEFRRNPHLAGVNKILSLSYEDLPYNLKSCFLYLGMYPEDYLINSARLIRQWIAEGFVKEIEGKTLEQVSQEYLIELIHRNLVQVSKVDFDGKVRQCRLHDLLREIILQKMKDLSFCYNFSKHESSLEGLTRRMSVDGVSYVVLTGFENTHIHSLLLFNLDELPKFYMNTFCANFKLLKVMDFEDAPLDCIPEDVGNLFHLRYLSLRNTKVKMLPKSIGKLQNLETLDLKQSLVFDIPVEINMLHKLRHLIAYHRNNRIDFNLAWEKGVKIQKGVGCLKNLQKLCIVELNYGGVDLIEELGKLRQLRNLGIKNASKETMMVLCASIEKMNHLQSLYIASIREDEIIDLQFISSPPQCLQRLYIIGRLEKLPDWIPKLQHLAKLTICWSRLNEDPLEVIQNLPSLWKLIISYEAYNGEQLHFKVGGFPKLRELILSCLNAVHSLLIDEGALPLLEELLIGFSPQLKEVPYGIQHLRNLKVLGIVDLPKELEESLDPEQGSHYWIVEHVPTIYLHHKVGTGFYGYDTHILRSKHLMLSRVQTTNKNDDHNVNDNNSINVLVEKALSRRWLQRP</sequence>
<keyword evidence="3" id="KW-0611">Plant defense</keyword>
<dbReference type="InterPro" id="IPR036388">
    <property type="entry name" value="WH-like_DNA-bd_sf"/>
</dbReference>
<dbReference type="EMBL" id="JAXUIC010000004">
    <property type="protein sequence ID" value="KAK4591825.1"/>
    <property type="molecule type" value="Genomic_DNA"/>
</dbReference>
<dbReference type="FunFam" id="3.40.50.300:FF:001091">
    <property type="entry name" value="Probable disease resistance protein At1g61300"/>
    <property type="match status" value="1"/>
</dbReference>
<reference evidence="8 9" key="1">
    <citation type="journal article" date="2023" name="G3 (Bethesda)">
        <title>A haplotype-resolved chromosome-scale genome for Quercus rubra L. provides insights into the genetics of adaptive traits for red oak species.</title>
        <authorList>
            <person name="Kapoor B."/>
            <person name="Jenkins J."/>
            <person name="Schmutz J."/>
            <person name="Zhebentyayeva T."/>
            <person name="Kuelheim C."/>
            <person name="Coggeshall M."/>
            <person name="Heim C."/>
            <person name="Lasky J.R."/>
            <person name="Leites L."/>
            <person name="Islam-Faridi N."/>
            <person name="Romero-Severson J."/>
            <person name="DeLeo V.L."/>
            <person name="Lucas S.M."/>
            <person name="Lazic D."/>
            <person name="Gailing O."/>
            <person name="Carlson J."/>
            <person name="Staton M."/>
        </authorList>
    </citation>
    <scope>NUCLEOTIDE SEQUENCE [LARGE SCALE GENOMIC DNA]</scope>
    <source>
        <strain evidence="8">Pseudo-F2</strain>
    </source>
</reference>
<dbReference type="Proteomes" id="UP001324115">
    <property type="component" value="Unassembled WGS sequence"/>
</dbReference>
<dbReference type="InterPro" id="IPR042197">
    <property type="entry name" value="Apaf_helical"/>
</dbReference>
<evidence type="ECO:0000259" key="4">
    <source>
        <dbReference type="Pfam" id="PF00931"/>
    </source>
</evidence>
<evidence type="ECO:0000313" key="8">
    <source>
        <dbReference type="EMBL" id="KAK4591825.1"/>
    </source>
</evidence>
<dbReference type="Gene3D" id="1.10.10.10">
    <property type="entry name" value="Winged helix-like DNA-binding domain superfamily/Winged helix DNA-binding domain"/>
    <property type="match status" value="1"/>
</dbReference>
<accession>A0AAN7FET2</accession>
<dbReference type="CDD" id="cd14798">
    <property type="entry name" value="RX-CC_like"/>
    <property type="match status" value="1"/>
</dbReference>
<evidence type="ECO:0000256" key="1">
    <source>
        <dbReference type="ARBA" id="ARBA00022737"/>
    </source>
</evidence>
<dbReference type="InterPro" id="IPR058922">
    <property type="entry name" value="WHD_DRP"/>
</dbReference>
<dbReference type="InterPro" id="IPR038005">
    <property type="entry name" value="RX-like_CC"/>
</dbReference>
<dbReference type="Pfam" id="PF00931">
    <property type="entry name" value="NB-ARC"/>
    <property type="match status" value="1"/>
</dbReference>
<dbReference type="InterPro" id="IPR027417">
    <property type="entry name" value="P-loop_NTPase"/>
</dbReference>
<dbReference type="GO" id="GO:0098542">
    <property type="term" value="P:defense response to other organism"/>
    <property type="evidence" value="ECO:0007669"/>
    <property type="project" value="TreeGrafter"/>
</dbReference>
<feature type="domain" description="NB-ARC" evidence="4">
    <location>
        <begin position="178"/>
        <end position="353"/>
    </location>
</feature>
<comment type="caution">
    <text evidence="8">The sequence shown here is derived from an EMBL/GenBank/DDBJ whole genome shotgun (WGS) entry which is preliminary data.</text>
</comment>
<dbReference type="PANTHER" id="PTHR23155">
    <property type="entry name" value="DISEASE RESISTANCE PROTEIN RP"/>
    <property type="match status" value="1"/>
</dbReference>
<dbReference type="InterPro" id="IPR002182">
    <property type="entry name" value="NB-ARC"/>
</dbReference>
<dbReference type="SUPFAM" id="SSF52540">
    <property type="entry name" value="P-loop containing nucleoside triphosphate hydrolases"/>
    <property type="match status" value="1"/>
</dbReference>
<proteinExistence type="predicted"/>
<dbReference type="PANTHER" id="PTHR23155:SF1052">
    <property type="entry name" value="DISEASE RESISTANCE PROTEIN RPM1"/>
    <property type="match status" value="1"/>
</dbReference>
<dbReference type="InterPro" id="IPR032675">
    <property type="entry name" value="LRR_dom_sf"/>
</dbReference>
<keyword evidence="2" id="KW-0547">Nucleotide-binding</keyword>
<dbReference type="Pfam" id="PF23559">
    <property type="entry name" value="WHD_DRP"/>
    <property type="match status" value="1"/>
</dbReference>
<dbReference type="Gene3D" id="3.80.10.10">
    <property type="entry name" value="Ribonuclease Inhibitor"/>
    <property type="match status" value="1"/>
</dbReference>
<evidence type="ECO:0000259" key="6">
    <source>
        <dbReference type="Pfam" id="PF23559"/>
    </source>
</evidence>
<feature type="domain" description="Disease resistance protein winged helix" evidence="6">
    <location>
        <begin position="443"/>
        <end position="514"/>
    </location>
</feature>
<dbReference type="FunFam" id="1.10.10.10:FF:000322">
    <property type="entry name" value="Probable disease resistance protein At1g63360"/>
    <property type="match status" value="1"/>
</dbReference>
<gene>
    <name evidence="8" type="ORF">RGQ29_016324</name>
</gene>
<feature type="domain" description="Disease resistance R13L4/SHOC-2-like LRR" evidence="7">
    <location>
        <begin position="578"/>
        <end position="886"/>
    </location>
</feature>
<dbReference type="GO" id="GO:0043531">
    <property type="term" value="F:ADP binding"/>
    <property type="evidence" value="ECO:0007669"/>
    <property type="project" value="InterPro"/>
</dbReference>